<evidence type="ECO:0000313" key="2">
    <source>
        <dbReference type="Proteomes" id="UP000254293"/>
    </source>
</evidence>
<keyword evidence="2" id="KW-1185">Reference proteome</keyword>
<accession>A0A377R288</accession>
<dbReference type="OrthoDB" id="9204645at2"/>
<protein>
    <submittedName>
        <fullName evidence="1">Uncharacterized protein</fullName>
    </submittedName>
</protein>
<dbReference type="Proteomes" id="UP000254293">
    <property type="component" value="Unassembled WGS sequence"/>
</dbReference>
<dbReference type="AlphaFoldDB" id="A0A377R288"/>
<sequence length="73" mass="8329">MNIINFEKSNIIISLTKEELQLFSSLVIEIYAGVCIDAAEFEIVSGIRNPKLVQKLEQQLIEAYDLLDERIDS</sequence>
<reference evidence="1 2" key="1">
    <citation type="submission" date="2018-06" db="EMBL/GenBank/DDBJ databases">
        <authorList>
            <consortium name="Pathogen Informatics"/>
            <person name="Doyle S."/>
        </authorList>
    </citation>
    <scope>NUCLEOTIDE SEQUENCE [LARGE SCALE GENOMIC DNA]</scope>
    <source>
        <strain evidence="1 2">NCTC13336</strain>
    </source>
</reference>
<evidence type="ECO:0000313" key="1">
    <source>
        <dbReference type="EMBL" id="STR02611.1"/>
    </source>
</evidence>
<organism evidence="1 2">
    <name type="scientific">Kingella potus</name>
    <dbReference type="NCBI Taxonomy" id="265175"/>
    <lineage>
        <taxon>Bacteria</taxon>
        <taxon>Pseudomonadati</taxon>
        <taxon>Pseudomonadota</taxon>
        <taxon>Betaproteobacteria</taxon>
        <taxon>Neisseriales</taxon>
        <taxon>Neisseriaceae</taxon>
        <taxon>Kingella</taxon>
    </lineage>
</organism>
<proteinExistence type="predicted"/>
<dbReference type="EMBL" id="UGJJ01000002">
    <property type="protein sequence ID" value="STR02611.1"/>
    <property type="molecule type" value="Genomic_DNA"/>
</dbReference>
<gene>
    <name evidence="1" type="ORF">NCTC13336_01488</name>
</gene>
<name>A0A377R288_9NEIS</name>
<dbReference type="RefSeq" id="WP_115308518.1">
    <property type="nucleotide sequence ID" value="NZ_CP091516.1"/>
</dbReference>